<dbReference type="Pfam" id="PF08268">
    <property type="entry name" value="FBA_3"/>
    <property type="match status" value="1"/>
</dbReference>
<dbReference type="Proteomes" id="UP001202328">
    <property type="component" value="Unassembled WGS sequence"/>
</dbReference>
<reference evidence="2" key="1">
    <citation type="submission" date="2022-04" db="EMBL/GenBank/DDBJ databases">
        <title>A functionally conserved STORR gene fusion in Papaver species that diverged 16.8 million years ago.</title>
        <authorList>
            <person name="Catania T."/>
        </authorList>
    </citation>
    <scope>NUCLEOTIDE SEQUENCE</scope>
    <source>
        <strain evidence="2">S-188037</strain>
    </source>
</reference>
<keyword evidence="3" id="KW-1185">Reference proteome</keyword>
<organism evidence="2 3">
    <name type="scientific">Papaver atlanticum</name>
    <dbReference type="NCBI Taxonomy" id="357466"/>
    <lineage>
        <taxon>Eukaryota</taxon>
        <taxon>Viridiplantae</taxon>
        <taxon>Streptophyta</taxon>
        <taxon>Embryophyta</taxon>
        <taxon>Tracheophyta</taxon>
        <taxon>Spermatophyta</taxon>
        <taxon>Magnoliopsida</taxon>
        <taxon>Ranunculales</taxon>
        <taxon>Papaveraceae</taxon>
        <taxon>Papaveroideae</taxon>
        <taxon>Papaver</taxon>
    </lineage>
</organism>
<dbReference type="InterPro" id="IPR017451">
    <property type="entry name" value="F-box-assoc_interact_dom"/>
</dbReference>
<evidence type="ECO:0000313" key="3">
    <source>
        <dbReference type="Proteomes" id="UP001202328"/>
    </source>
</evidence>
<gene>
    <name evidence="2" type="ORF">MKW98_020208</name>
</gene>
<dbReference type="AlphaFoldDB" id="A0AAD4S9V0"/>
<name>A0AAD4S9V0_9MAGN</name>
<dbReference type="PANTHER" id="PTHR31111:SF138">
    <property type="entry name" value="F-BOX ASSOCIATED DOMAIN-CONTAINING PROTEIN"/>
    <property type="match status" value="1"/>
</dbReference>
<dbReference type="EMBL" id="JAJJMB010012369">
    <property type="protein sequence ID" value="KAI3877727.1"/>
    <property type="molecule type" value="Genomic_DNA"/>
</dbReference>
<comment type="caution">
    <text evidence="2">The sequence shown here is derived from an EMBL/GenBank/DDBJ whole genome shotgun (WGS) entry which is preliminary data.</text>
</comment>
<feature type="domain" description="F-box associated beta-propeller type 3" evidence="1">
    <location>
        <begin position="12"/>
        <end position="260"/>
    </location>
</feature>
<sequence>MQAILNKDLFVCEQVQKPINGMICLIDKKESGGYDKIKEDHAACLYNVITQEATPWIRSTYLAQVEQCCDLSEVDVDRTYEFGFDPTTKEYKVICMWIISGWELQKFEGCGEYTLYENTEGNEADYKMCEILTLGKDTAWRRIDKVPPYAYYQYKDIFGSVYSNGSIYWTMYEGLRPILVAFDVGSEEYRVIPDFDMIGIDRHMSYCLMAFDEHLPAVKNVDNHTITLWILDDDCDKNTSTTNSSNIKWTKEIIMLPLCWTYKCVRLHVVEGTEYLIL</sequence>
<accession>A0AAD4S9V0</accession>
<protein>
    <recommendedName>
        <fullName evidence="1">F-box associated beta-propeller type 3 domain-containing protein</fullName>
    </recommendedName>
</protein>
<dbReference type="NCBIfam" id="TIGR01640">
    <property type="entry name" value="F_box_assoc_1"/>
    <property type="match status" value="1"/>
</dbReference>
<evidence type="ECO:0000259" key="1">
    <source>
        <dbReference type="Pfam" id="PF08268"/>
    </source>
</evidence>
<dbReference type="InterPro" id="IPR013187">
    <property type="entry name" value="F-box-assoc_dom_typ3"/>
</dbReference>
<evidence type="ECO:0000313" key="2">
    <source>
        <dbReference type="EMBL" id="KAI3877727.1"/>
    </source>
</evidence>
<proteinExistence type="predicted"/>
<dbReference type="PANTHER" id="PTHR31111">
    <property type="entry name" value="BNAA05G37150D PROTEIN-RELATED"/>
    <property type="match status" value="1"/>
</dbReference>